<feature type="compositionally biased region" description="Low complexity" evidence="1">
    <location>
        <begin position="35"/>
        <end position="57"/>
    </location>
</feature>
<dbReference type="RefSeq" id="WP_345286525.1">
    <property type="nucleotide sequence ID" value="NZ_BAABAJ010000021.1"/>
</dbReference>
<name>A0ABP7N2Z9_9ACTN</name>
<evidence type="ECO:0008006" key="5">
    <source>
        <dbReference type="Google" id="ProtNLM"/>
    </source>
</evidence>
<feature type="chain" id="PRO_5047161839" description="PASTA domain-containing protein" evidence="2">
    <location>
        <begin position="22"/>
        <end position="214"/>
    </location>
</feature>
<feature type="region of interest" description="Disordered" evidence="1">
    <location>
        <begin position="25"/>
        <end position="78"/>
    </location>
</feature>
<dbReference type="CDD" id="cd06577">
    <property type="entry name" value="PASTA_pknB"/>
    <property type="match status" value="1"/>
</dbReference>
<dbReference type="Gene3D" id="3.30.10.20">
    <property type="match status" value="2"/>
</dbReference>
<organism evidence="3 4">
    <name type="scientific">Streptomyces gulbargensis</name>
    <dbReference type="NCBI Taxonomy" id="364901"/>
    <lineage>
        <taxon>Bacteria</taxon>
        <taxon>Bacillati</taxon>
        <taxon>Actinomycetota</taxon>
        <taxon>Actinomycetes</taxon>
        <taxon>Kitasatosporales</taxon>
        <taxon>Streptomycetaceae</taxon>
        <taxon>Streptomyces</taxon>
    </lineage>
</organism>
<evidence type="ECO:0000256" key="1">
    <source>
        <dbReference type="SAM" id="MobiDB-lite"/>
    </source>
</evidence>
<evidence type="ECO:0000256" key="2">
    <source>
        <dbReference type="SAM" id="SignalP"/>
    </source>
</evidence>
<dbReference type="PROSITE" id="PS51257">
    <property type="entry name" value="PROKAR_LIPOPROTEIN"/>
    <property type="match status" value="1"/>
</dbReference>
<reference evidence="4" key="1">
    <citation type="journal article" date="2019" name="Int. J. Syst. Evol. Microbiol.">
        <title>The Global Catalogue of Microorganisms (GCM) 10K type strain sequencing project: providing services to taxonomists for standard genome sequencing and annotation.</title>
        <authorList>
            <consortium name="The Broad Institute Genomics Platform"/>
            <consortium name="The Broad Institute Genome Sequencing Center for Infectious Disease"/>
            <person name="Wu L."/>
            <person name="Ma J."/>
        </authorList>
    </citation>
    <scope>NUCLEOTIDE SEQUENCE [LARGE SCALE GENOMIC DNA]</scope>
    <source>
        <strain evidence="4">JCM 16956</strain>
    </source>
</reference>
<accession>A0ABP7N2Z9</accession>
<feature type="signal peptide" evidence="2">
    <location>
        <begin position="1"/>
        <end position="21"/>
    </location>
</feature>
<protein>
    <recommendedName>
        <fullName evidence="5">PASTA domain-containing protein</fullName>
    </recommendedName>
</protein>
<gene>
    <name evidence="3" type="ORF">GCM10022244_49580</name>
</gene>
<evidence type="ECO:0000313" key="3">
    <source>
        <dbReference type="EMBL" id="GAA3935225.1"/>
    </source>
</evidence>
<keyword evidence="4" id="KW-1185">Reference proteome</keyword>
<sequence length="214" mass="21951">MRTHLTTGLVAASLLALTLTACEGGGTTADDAPRTTRTATPPASTPTTEAPEADAGPGTLPDMTGKGLQSAQDQAQAAGFHHLRSHDALGRGRAQALDRNWKVCGQTPAPGTHPTDTEVDFAAVKLEEDCPGTDQGASEPGTVTSMPDFTGTSVKVARQSLDPATSLTVTDASPQGRMVLVESNWQVCAQEPAAGTKLDGQPVSLTAVKFGESC</sequence>
<proteinExistence type="predicted"/>
<dbReference type="InterPro" id="IPR005543">
    <property type="entry name" value="PASTA_dom"/>
</dbReference>
<comment type="caution">
    <text evidence="3">The sequence shown here is derived from an EMBL/GenBank/DDBJ whole genome shotgun (WGS) entry which is preliminary data.</text>
</comment>
<dbReference type="Proteomes" id="UP001501000">
    <property type="component" value="Unassembled WGS sequence"/>
</dbReference>
<keyword evidence="2" id="KW-0732">Signal</keyword>
<dbReference type="EMBL" id="BAABAJ010000021">
    <property type="protein sequence ID" value="GAA3935225.1"/>
    <property type="molecule type" value="Genomic_DNA"/>
</dbReference>
<evidence type="ECO:0000313" key="4">
    <source>
        <dbReference type="Proteomes" id="UP001501000"/>
    </source>
</evidence>